<gene>
    <name evidence="1" type="ORF">DFP95_12835</name>
</gene>
<accession>A0A3D9HVP4</accession>
<dbReference type="EMBL" id="QRDY01000028">
    <property type="protein sequence ID" value="RED52976.1"/>
    <property type="molecule type" value="Genomic_DNA"/>
</dbReference>
<proteinExistence type="predicted"/>
<reference evidence="1 2" key="1">
    <citation type="submission" date="2018-07" db="EMBL/GenBank/DDBJ databases">
        <title>Genomic Encyclopedia of Type Strains, Phase III (KMG-III): the genomes of soil and plant-associated and newly described type strains.</title>
        <authorList>
            <person name="Whitman W."/>
        </authorList>
    </citation>
    <scope>NUCLEOTIDE SEQUENCE [LARGE SCALE GENOMIC DNA]</scope>
    <source>
        <strain evidence="1 2">CECT 8236</strain>
    </source>
</reference>
<organism evidence="1 2">
    <name type="scientific">Cohnella lupini</name>
    <dbReference type="NCBI Taxonomy" id="1294267"/>
    <lineage>
        <taxon>Bacteria</taxon>
        <taxon>Bacillati</taxon>
        <taxon>Bacillota</taxon>
        <taxon>Bacilli</taxon>
        <taxon>Bacillales</taxon>
        <taxon>Paenibacillaceae</taxon>
        <taxon>Cohnella</taxon>
    </lineage>
</organism>
<protein>
    <submittedName>
        <fullName evidence="1">Uncharacterized protein</fullName>
    </submittedName>
</protein>
<sequence>MTDELNKKILMENDSSEQLKANEQFQAEYY</sequence>
<dbReference type="AlphaFoldDB" id="A0A3D9HVP4"/>
<name>A0A3D9HVP4_9BACL</name>
<evidence type="ECO:0000313" key="1">
    <source>
        <dbReference type="EMBL" id="RED52976.1"/>
    </source>
</evidence>
<comment type="caution">
    <text evidence="1">The sequence shown here is derived from an EMBL/GenBank/DDBJ whole genome shotgun (WGS) entry which is preliminary data.</text>
</comment>
<keyword evidence="2" id="KW-1185">Reference proteome</keyword>
<evidence type="ECO:0000313" key="2">
    <source>
        <dbReference type="Proteomes" id="UP000256869"/>
    </source>
</evidence>
<dbReference type="Proteomes" id="UP000256869">
    <property type="component" value="Unassembled WGS sequence"/>
</dbReference>